<keyword evidence="3" id="KW-1185">Reference proteome</keyword>
<organism evidence="2 3">
    <name type="scientific">Microdochium bolleyi</name>
    <dbReference type="NCBI Taxonomy" id="196109"/>
    <lineage>
        <taxon>Eukaryota</taxon>
        <taxon>Fungi</taxon>
        <taxon>Dikarya</taxon>
        <taxon>Ascomycota</taxon>
        <taxon>Pezizomycotina</taxon>
        <taxon>Sordariomycetes</taxon>
        <taxon>Xylariomycetidae</taxon>
        <taxon>Xylariales</taxon>
        <taxon>Microdochiaceae</taxon>
        <taxon>Microdochium</taxon>
    </lineage>
</organism>
<evidence type="ECO:0000259" key="1">
    <source>
        <dbReference type="PROSITE" id="PS50181"/>
    </source>
</evidence>
<accession>A0A136INX6</accession>
<feature type="domain" description="F-box" evidence="1">
    <location>
        <begin position="49"/>
        <end position="97"/>
    </location>
</feature>
<dbReference type="AlphaFoldDB" id="A0A136INX6"/>
<dbReference type="OrthoDB" id="1638493at2759"/>
<gene>
    <name evidence="2" type="ORF">Micbo1qcDRAFT_236720</name>
</gene>
<dbReference type="InterPro" id="IPR001810">
    <property type="entry name" value="F-box_dom"/>
</dbReference>
<reference evidence="3" key="1">
    <citation type="submission" date="2016-02" db="EMBL/GenBank/DDBJ databases">
        <title>Draft genome sequence of Microdochium bolleyi, a fungal endophyte of beachgrass.</title>
        <authorList>
            <consortium name="DOE Joint Genome Institute"/>
            <person name="David A.S."/>
            <person name="May G."/>
            <person name="Haridas S."/>
            <person name="Lim J."/>
            <person name="Wang M."/>
            <person name="Labutti K."/>
            <person name="Lipzen A."/>
            <person name="Barry K."/>
            <person name="Grigoriev I.V."/>
        </authorList>
    </citation>
    <scope>NUCLEOTIDE SEQUENCE [LARGE SCALE GENOMIC DNA]</scope>
    <source>
        <strain evidence="3">J235TASD1</strain>
    </source>
</reference>
<dbReference type="PROSITE" id="PS50181">
    <property type="entry name" value="FBOX"/>
    <property type="match status" value="1"/>
</dbReference>
<protein>
    <recommendedName>
        <fullName evidence="1">F-box domain-containing protein</fullName>
    </recommendedName>
</protein>
<dbReference type="Proteomes" id="UP000070501">
    <property type="component" value="Unassembled WGS sequence"/>
</dbReference>
<dbReference type="InParanoid" id="A0A136INX6"/>
<proteinExistence type="predicted"/>
<name>A0A136INX6_9PEZI</name>
<dbReference type="STRING" id="196109.A0A136INX6"/>
<sequence length="428" mass="49123">MAVVLPFPTVQAPRRLRHDLDFIEADFDDADALDSDGDYHGLAPIEPGPSLLEILPTEIVLRAMGFMSAQDLTNLVLLNQRLYQIFKQNQSMIMTEVLRNRPEVPMLLLSYCANVEDLAGATMVNPRCFKFFTGLDTGKVITLCKPTEKDIPPNMETRPPVTLTAQDVDRVWNWVKVVDWWVERYPSLRWRDVSEDSRCLTATEEARLRKALARWWLYSTFFHGSFWRQHQAPLKWSWDRRLLLLRMMSTCELRELEGLMGLVWESISKDLCSSPAKVSNNGTYEYEMVPWGEEEGRHSNIVNTYAKLDPLQLKYFLVDMAGRKKRDIIRTATELKQDFVMDRETLSISVKVVLEERLMLKPPNVMDIPEFGIINDDRPAADKLASWVADSSPSGSCPLPPANVNSFPREVIRDVWHGDDGSESGWDI</sequence>
<dbReference type="InterPro" id="IPR036047">
    <property type="entry name" value="F-box-like_dom_sf"/>
</dbReference>
<evidence type="ECO:0000313" key="3">
    <source>
        <dbReference type="Proteomes" id="UP000070501"/>
    </source>
</evidence>
<dbReference type="EMBL" id="KQ964266">
    <property type="protein sequence ID" value="KXJ86630.1"/>
    <property type="molecule type" value="Genomic_DNA"/>
</dbReference>
<evidence type="ECO:0000313" key="2">
    <source>
        <dbReference type="EMBL" id="KXJ86630.1"/>
    </source>
</evidence>
<dbReference type="SUPFAM" id="SSF81383">
    <property type="entry name" value="F-box domain"/>
    <property type="match status" value="1"/>
</dbReference>